<dbReference type="Proteomes" id="UP001152797">
    <property type="component" value="Unassembled WGS sequence"/>
</dbReference>
<proteinExistence type="predicted"/>
<evidence type="ECO:0000313" key="2">
    <source>
        <dbReference type="EMBL" id="CAI3976330.1"/>
    </source>
</evidence>
<reference evidence="2" key="1">
    <citation type="submission" date="2022-10" db="EMBL/GenBank/DDBJ databases">
        <authorList>
            <person name="Chen Y."/>
            <person name="Dougan E. K."/>
            <person name="Chan C."/>
            <person name="Rhodes N."/>
            <person name="Thang M."/>
        </authorList>
    </citation>
    <scope>NUCLEOTIDE SEQUENCE</scope>
</reference>
<dbReference type="AlphaFoldDB" id="A0A9P1BPD2"/>
<evidence type="ECO:0000313" key="3">
    <source>
        <dbReference type="EMBL" id="CAL4763642.1"/>
    </source>
</evidence>
<reference evidence="3 4" key="2">
    <citation type="submission" date="2024-05" db="EMBL/GenBank/DDBJ databases">
        <authorList>
            <person name="Chen Y."/>
            <person name="Shah S."/>
            <person name="Dougan E. K."/>
            <person name="Thang M."/>
            <person name="Chan C."/>
        </authorList>
    </citation>
    <scope>NUCLEOTIDE SEQUENCE [LARGE SCALE GENOMIC DNA]</scope>
</reference>
<evidence type="ECO:0000256" key="1">
    <source>
        <dbReference type="SAM" id="SignalP"/>
    </source>
</evidence>
<sequence>MMRAILLSLLGSAVCCGGARLAALAMKKAIRKEDLSLEAGSSQDSLMRFAEVQLEAPMDMDDPVIDGYTKRPESPLTKEPVASLASFRKHDSIVLQMFDLTDLWSLLIAYHEDFWLRPRPAVFLASWESSIPQLHVDLQTLGDQLLHRAYRCDAKDAADWPFQGCASMELAIRSHDKQEKNHLLVRAYNMDPPAQLMTLAQQVGAKRRRLDGSQLAFSDRNADGLIKALGAKERCIFFEKSCQDRAVMSFVWNLSVYDFTRFRKGGQTSVKLPLSWGNAWMSLYPMGEDGSLPGKASLRLHFENAFYVRGKVRGGSQAGTNLSLDRPGTWLRRNFMDTSEILHQKDAWITLQIVSVQLPALQLGRVRS</sequence>
<feature type="signal peptide" evidence="1">
    <location>
        <begin position="1"/>
        <end position="18"/>
    </location>
</feature>
<dbReference type="EMBL" id="CAMXCT020000262">
    <property type="protein sequence ID" value="CAL1129705.1"/>
    <property type="molecule type" value="Genomic_DNA"/>
</dbReference>
<gene>
    <name evidence="2" type="ORF">C1SCF055_LOCUS4555</name>
</gene>
<dbReference type="EMBL" id="CAMXCT030000262">
    <property type="protein sequence ID" value="CAL4763642.1"/>
    <property type="molecule type" value="Genomic_DNA"/>
</dbReference>
<evidence type="ECO:0000313" key="4">
    <source>
        <dbReference type="Proteomes" id="UP001152797"/>
    </source>
</evidence>
<name>A0A9P1BPD2_9DINO</name>
<protein>
    <submittedName>
        <fullName evidence="2">Uncharacterized protein</fullName>
    </submittedName>
</protein>
<organism evidence="2">
    <name type="scientific">Cladocopium goreaui</name>
    <dbReference type="NCBI Taxonomy" id="2562237"/>
    <lineage>
        <taxon>Eukaryota</taxon>
        <taxon>Sar</taxon>
        <taxon>Alveolata</taxon>
        <taxon>Dinophyceae</taxon>
        <taxon>Suessiales</taxon>
        <taxon>Symbiodiniaceae</taxon>
        <taxon>Cladocopium</taxon>
    </lineage>
</organism>
<keyword evidence="4" id="KW-1185">Reference proteome</keyword>
<feature type="chain" id="PRO_5043269653" evidence="1">
    <location>
        <begin position="19"/>
        <end position="368"/>
    </location>
</feature>
<keyword evidence="1" id="KW-0732">Signal</keyword>
<accession>A0A9P1BPD2</accession>
<dbReference type="EMBL" id="CAMXCT010000262">
    <property type="protein sequence ID" value="CAI3976330.1"/>
    <property type="molecule type" value="Genomic_DNA"/>
</dbReference>
<comment type="caution">
    <text evidence="2">The sequence shown here is derived from an EMBL/GenBank/DDBJ whole genome shotgun (WGS) entry which is preliminary data.</text>
</comment>